<dbReference type="AlphaFoldDB" id="A0A543K3V7"/>
<feature type="domain" description="Tle cognate immunity protein 4 C-terminal" evidence="2">
    <location>
        <begin position="226"/>
        <end position="320"/>
    </location>
</feature>
<dbReference type="EMBL" id="VFPT01000005">
    <property type="protein sequence ID" value="TQM89714.1"/>
    <property type="molecule type" value="Genomic_DNA"/>
</dbReference>
<accession>A0A543K3V7</accession>
<evidence type="ECO:0008006" key="6">
    <source>
        <dbReference type="Google" id="ProtNLM"/>
    </source>
</evidence>
<organism evidence="4 5">
    <name type="scientific">Roseinatronobacter monicus</name>
    <dbReference type="NCBI Taxonomy" id="393481"/>
    <lineage>
        <taxon>Bacteria</taxon>
        <taxon>Pseudomonadati</taxon>
        <taxon>Pseudomonadota</taxon>
        <taxon>Alphaproteobacteria</taxon>
        <taxon>Rhodobacterales</taxon>
        <taxon>Paracoccaceae</taxon>
        <taxon>Roseinatronobacter</taxon>
    </lineage>
</organism>
<name>A0A543K3V7_9RHOB</name>
<evidence type="ECO:0000256" key="1">
    <source>
        <dbReference type="SAM" id="Phobius"/>
    </source>
</evidence>
<evidence type="ECO:0000313" key="4">
    <source>
        <dbReference type="EMBL" id="TQM89714.1"/>
    </source>
</evidence>
<evidence type="ECO:0000259" key="3">
    <source>
        <dbReference type="Pfam" id="PF18443"/>
    </source>
</evidence>
<keyword evidence="5" id="KW-1185">Reference proteome</keyword>
<dbReference type="Pfam" id="PF18426">
    <property type="entry name" value="Tli4_C"/>
    <property type="match status" value="1"/>
</dbReference>
<feature type="transmembrane region" description="Helical" evidence="1">
    <location>
        <begin position="12"/>
        <end position="31"/>
    </location>
</feature>
<dbReference type="Pfam" id="PF18443">
    <property type="entry name" value="Tli4_N"/>
    <property type="match status" value="1"/>
</dbReference>
<evidence type="ECO:0000259" key="2">
    <source>
        <dbReference type="Pfam" id="PF18426"/>
    </source>
</evidence>
<proteinExistence type="predicted"/>
<dbReference type="InterPro" id="IPR040761">
    <property type="entry name" value="Tli4_N"/>
</dbReference>
<protein>
    <recommendedName>
        <fullName evidence="6">Tle cognate immunity protein 4 C-terminal domain-containing protein</fullName>
    </recommendedName>
</protein>
<evidence type="ECO:0000313" key="5">
    <source>
        <dbReference type="Proteomes" id="UP000320582"/>
    </source>
</evidence>
<keyword evidence="1" id="KW-0472">Membrane</keyword>
<feature type="domain" description="Tle cognate immunity protein 4 N-terminal" evidence="3">
    <location>
        <begin position="43"/>
        <end position="158"/>
    </location>
</feature>
<gene>
    <name evidence="4" type="ORF">BD293_4389</name>
</gene>
<dbReference type="Proteomes" id="UP000320582">
    <property type="component" value="Unassembled WGS sequence"/>
</dbReference>
<sequence>MSEVHRSMWIRLGIVGLGAVVLIGVLVANIWSRSLQDYFVESKTVCAGRYDLDIPATFDIRINSARLNGFAVEPLGRMDREAFEATVDARRRALQNGITDLAGETIRLRWWRDSADVRILAVDVDFDVPGMTLGGYDVEAYRLINGQLFKISGVVLDARESRDLTNLMDVAAGLRVGDGPGFCFDGGRYPDVLPTQGVSAFIHDPALTGYGLRLSIYEGTSAPSDIADPAGTRSLRAKRRQIAGHRGYEVQIVTRGETGYDNREVLKFLAFAGKAGRRGEPFVKISATLFKNAASADAPPYDVEMSRALWDLVLTSLRTRQ</sequence>
<reference evidence="4 5" key="1">
    <citation type="submission" date="2019-06" db="EMBL/GenBank/DDBJ databases">
        <title>Genomic Encyclopedia of Archaeal and Bacterial Type Strains, Phase II (KMG-II): from individual species to whole genera.</title>
        <authorList>
            <person name="Goeker M."/>
        </authorList>
    </citation>
    <scope>NUCLEOTIDE SEQUENCE [LARGE SCALE GENOMIC DNA]</scope>
    <source>
        <strain evidence="4 5">DSM 18423</strain>
    </source>
</reference>
<comment type="caution">
    <text evidence="4">The sequence shown here is derived from an EMBL/GenBank/DDBJ whole genome shotgun (WGS) entry which is preliminary data.</text>
</comment>
<keyword evidence="1" id="KW-0812">Transmembrane</keyword>
<keyword evidence="1" id="KW-1133">Transmembrane helix</keyword>
<dbReference type="InterPro" id="IPR041290">
    <property type="entry name" value="Tli4_C"/>
</dbReference>